<dbReference type="GO" id="GO:0003995">
    <property type="term" value="F:acyl-CoA dehydrogenase activity"/>
    <property type="evidence" value="ECO:0007669"/>
    <property type="project" value="InterPro"/>
</dbReference>
<dbReference type="FunFam" id="1.10.540.10:FF:000009">
    <property type="entry name" value="Probable acyl-CoA dehydrogenase"/>
    <property type="match status" value="1"/>
</dbReference>
<dbReference type="GO" id="GO:0050660">
    <property type="term" value="F:flavin adenine dinucleotide binding"/>
    <property type="evidence" value="ECO:0007669"/>
    <property type="project" value="InterPro"/>
</dbReference>
<feature type="domain" description="Acyl-CoA dehydrogenase/oxidase N-terminal" evidence="9">
    <location>
        <begin position="9"/>
        <end position="119"/>
    </location>
</feature>
<dbReference type="Gene3D" id="1.10.540.10">
    <property type="entry name" value="Acyl-CoA dehydrogenase/oxidase, N-terminal domain"/>
    <property type="match status" value="1"/>
</dbReference>
<dbReference type="Pfam" id="PF02771">
    <property type="entry name" value="Acyl-CoA_dh_N"/>
    <property type="match status" value="1"/>
</dbReference>
<name>A0A6M2BU10_9GAMM</name>
<dbReference type="Gene3D" id="1.20.140.10">
    <property type="entry name" value="Butyryl-CoA Dehydrogenase, subunit A, domain 3"/>
    <property type="match status" value="1"/>
</dbReference>
<evidence type="ECO:0000256" key="5">
    <source>
        <dbReference type="ARBA" id="ARBA00023002"/>
    </source>
</evidence>
<evidence type="ECO:0000256" key="3">
    <source>
        <dbReference type="ARBA" id="ARBA00022630"/>
    </source>
</evidence>
<accession>A0A6M2BU10</accession>
<comment type="similarity">
    <text evidence="2 6">Belongs to the acyl-CoA dehydrogenase family.</text>
</comment>
<feature type="domain" description="Acyl-CoA dehydrogenase/oxidase C-terminal" evidence="7">
    <location>
        <begin position="233"/>
        <end position="381"/>
    </location>
</feature>
<keyword evidence="11" id="KW-1185">Reference proteome</keyword>
<dbReference type="FunFam" id="1.20.140.10:FF:000001">
    <property type="entry name" value="Acyl-CoA dehydrogenase"/>
    <property type="match status" value="1"/>
</dbReference>
<evidence type="ECO:0000313" key="11">
    <source>
        <dbReference type="Proteomes" id="UP000472676"/>
    </source>
</evidence>
<evidence type="ECO:0000259" key="9">
    <source>
        <dbReference type="Pfam" id="PF02771"/>
    </source>
</evidence>
<dbReference type="InterPro" id="IPR009100">
    <property type="entry name" value="AcylCoA_DH/oxidase_NM_dom_sf"/>
</dbReference>
<evidence type="ECO:0000313" key="10">
    <source>
        <dbReference type="EMBL" id="NGY05593.1"/>
    </source>
</evidence>
<dbReference type="InterPro" id="IPR046373">
    <property type="entry name" value="Acyl-CoA_Oxase/DH_mid-dom_sf"/>
</dbReference>
<keyword evidence="4 6" id="KW-0274">FAD</keyword>
<feature type="domain" description="Acyl-CoA oxidase/dehydrogenase middle" evidence="8">
    <location>
        <begin position="123"/>
        <end position="221"/>
    </location>
</feature>
<dbReference type="Proteomes" id="UP000472676">
    <property type="component" value="Unassembled WGS sequence"/>
</dbReference>
<keyword evidence="3 6" id="KW-0285">Flavoprotein</keyword>
<dbReference type="InterPro" id="IPR006091">
    <property type="entry name" value="Acyl-CoA_Oxase/DH_mid-dom"/>
</dbReference>
<gene>
    <name evidence="10" type="ORF">G7Y85_12540</name>
</gene>
<dbReference type="PANTHER" id="PTHR43884:SF12">
    <property type="entry name" value="ISOVALERYL-COA DEHYDROGENASE, MITOCHONDRIAL-RELATED"/>
    <property type="match status" value="1"/>
</dbReference>
<dbReference type="InterPro" id="IPR037069">
    <property type="entry name" value="AcylCoA_DH/ox_N_sf"/>
</dbReference>
<keyword evidence="5 6" id="KW-0560">Oxidoreductase</keyword>
<evidence type="ECO:0000256" key="4">
    <source>
        <dbReference type="ARBA" id="ARBA00022827"/>
    </source>
</evidence>
<sequence length="383" mass="42504">MIPRALFQPEHEEFRRNVRRFMQEEVVPKHDTWEAQNQVDRAIWKRAGELGLLCITMPEEYGGGGADRLYSAVLIEEQSRAGASGLGFSLHTDIVSNYLNNFGSHEQKLEWLPRMATGEIVTAIAMSEPAVGTDLQNIKTRALDMGDHYLVNGSKTFITNGYLADMAIVAVKTDPPEADKGAHSISLLIVEANRKGFSKGAPLKKIGMKAQDTCELFFENVEVPKANLLGAAGKGFVALMKELPWERMIISIGSIAGAEAALENTMDYTRSRKVMGQSVASFQNSRFRLAEMNTEIGLGRVYVDRCLELLLKGQLSPEDAAAAKYWCSDLYCRVVDQCLQLHGGYGYMLEYPIARAYVDCRPTRIFGGSNEVMKELIARSMSI</sequence>
<reference evidence="10 11" key="1">
    <citation type="journal article" date="2014" name="Int. J. Syst. Evol. Microbiol.">
        <title>Solimonas terrae sp. nov., isolated from soil.</title>
        <authorList>
            <person name="Kim S.J."/>
            <person name="Moon J.Y."/>
            <person name="Weon H.Y."/>
            <person name="Ahn J.H."/>
            <person name="Chen W.M."/>
            <person name="Kwon S.W."/>
        </authorList>
    </citation>
    <scope>NUCLEOTIDE SEQUENCE [LARGE SCALE GENOMIC DNA]</scope>
    <source>
        <strain evidence="10 11">KIS83-12</strain>
    </source>
</reference>
<dbReference type="Pfam" id="PF02770">
    <property type="entry name" value="Acyl-CoA_dh_M"/>
    <property type="match status" value="1"/>
</dbReference>
<proteinExistence type="inferred from homology"/>
<dbReference type="SUPFAM" id="SSF47203">
    <property type="entry name" value="Acyl-CoA dehydrogenase C-terminal domain-like"/>
    <property type="match status" value="1"/>
</dbReference>
<evidence type="ECO:0000259" key="7">
    <source>
        <dbReference type="Pfam" id="PF00441"/>
    </source>
</evidence>
<dbReference type="FunFam" id="2.40.110.10:FF:000002">
    <property type="entry name" value="Acyl-CoA dehydrogenase fadE12"/>
    <property type="match status" value="1"/>
</dbReference>
<evidence type="ECO:0000259" key="8">
    <source>
        <dbReference type="Pfam" id="PF02770"/>
    </source>
</evidence>
<protein>
    <submittedName>
        <fullName evidence="10">Acyl-CoA dehydrogenase</fullName>
    </submittedName>
</protein>
<dbReference type="InterPro" id="IPR009075">
    <property type="entry name" value="AcylCo_DH/oxidase_C"/>
</dbReference>
<dbReference type="RefSeq" id="WP_166257403.1">
    <property type="nucleotide sequence ID" value="NZ_JAAMOW010000006.1"/>
</dbReference>
<evidence type="ECO:0000256" key="1">
    <source>
        <dbReference type="ARBA" id="ARBA00001974"/>
    </source>
</evidence>
<dbReference type="InterPro" id="IPR006089">
    <property type="entry name" value="Acyl-CoA_DH_CS"/>
</dbReference>
<evidence type="ECO:0000256" key="2">
    <source>
        <dbReference type="ARBA" id="ARBA00009347"/>
    </source>
</evidence>
<organism evidence="10 11">
    <name type="scientific">Solimonas terrae</name>
    <dbReference type="NCBI Taxonomy" id="1396819"/>
    <lineage>
        <taxon>Bacteria</taxon>
        <taxon>Pseudomonadati</taxon>
        <taxon>Pseudomonadota</taxon>
        <taxon>Gammaproteobacteria</taxon>
        <taxon>Nevskiales</taxon>
        <taxon>Nevskiaceae</taxon>
        <taxon>Solimonas</taxon>
    </lineage>
</organism>
<evidence type="ECO:0000256" key="6">
    <source>
        <dbReference type="RuleBase" id="RU362125"/>
    </source>
</evidence>
<dbReference type="Gene3D" id="2.40.110.10">
    <property type="entry name" value="Butyryl-CoA Dehydrogenase, subunit A, domain 2"/>
    <property type="match status" value="1"/>
</dbReference>
<comment type="cofactor">
    <cofactor evidence="1 6">
        <name>FAD</name>
        <dbReference type="ChEBI" id="CHEBI:57692"/>
    </cofactor>
</comment>
<dbReference type="InterPro" id="IPR013786">
    <property type="entry name" value="AcylCoA_DH/ox_N"/>
</dbReference>
<dbReference type="PANTHER" id="PTHR43884">
    <property type="entry name" value="ACYL-COA DEHYDROGENASE"/>
    <property type="match status" value="1"/>
</dbReference>
<dbReference type="EMBL" id="JAAMOW010000006">
    <property type="protein sequence ID" value="NGY05593.1"/>
    <property type="molecule type" value="Genomic_DNA"/>
</dbReference>
<comment type="caution">
    <text evidence="10">The sequence shown here is derived from an EMBL/GenBank/DDBJ whole genome shotgun (WGS) entry which is preliminary data.</text>
</comment>
<dbReference type="Pfam" id="PF00441">
    <property type="entry name" value="Acyl-CoA_dh_1"/>
    <property type="match status" value="1"/>
</dbReference>
<dbReference type="InterPro" id="IPR036250">
    <property type="entry name" value="AcylCo_DH-like_C"/>
</dbReference>
<dbReference type="PROSITE" id="PS00073">
    <property type="entry name" value="ACYL_COA_DH_2"/>
    <property type="match status" value="1"/>
</dbReference>
<dbReference type="AlphaFoldDB" id="A0A6M2BU10"/>
<dbReference type="SUPFAM" id="SSF56645">
    <property type="entry name" value="Acyl-CoA dehydrogenase NM domain-like"/>
    <property type="match status" value="1"/>
</dbReference>